<dbReference type="InterPro" id="IPR050700">
    <property type="entry name" value="YIM1/Zinc_Alcohol_DH_Fams"/>
</dbReference>
<evidence type="ECO:0000313" key="3">
    <source>
        <dbReference type="Proteomes" id="UP001244295"/>
    </source>
</evidence>
<dbReference type="InterPro" id="IPR011032">
    <property type="entry name" value="GroES-like_sf"/>
</dbReference>
<evidence type="ECO:0000313" key="2">
    <source>
        <dbReference type="EMBL" id="MDP9922678.1"/>
    </source>
</evidence>
<dbReference type="Pfam" id="PF08240">
    <property type="entry name" value="ADH_N"/>
    <property type="match status" value="1"/>
</dbReference>
<dbReference type="SUPFAM" id="SSF50129">
    <property type="entry name" value="GroES-like"/>
    <property type="match status" value="1"/>
</dbReference>
<dbReference type="SMART" id="SM00829">
    <property type="entry name" value="PKS_ER"/>
    <property type="match status" value="1"/>
</dbReference>
<comment type="caution">
    <text evidence="2">The sequence shown here is derived from an EMBL/GenBank/DDBJ whole genome shotgun (WGS) entry which is preliminary data.</text>
</comment>
<dbReference type="GO" id="GO:0016491">
    <property type="term" value="F:oxidoreductase activity"/>
    <property type="evidence" value="ECO:0007669"/>
    <property type="project" value="InterPro"/>
</dbReference>
<gene>
    <name evidence="2" type="ORF">J2W25_001699</name>
</gene>
<dbReference type="RefSeq" id="WP_307636281.1">
    <property type="nucleotide sequence ID" value="NZ_JAUSRR010000003.1"/>
</dbReference>
<accession>A0AAW8DSY6</accession>
<dbReference type="Gene3D" id="3.90.180.10">
    <property type="entry name" value="Medium-chain alcohol dehydrogenases, catalytic domain"/>
    <property type="match status" value="1"/>
</dbReference>
<sequence length="351" mass="37072">MLAYAIAHRAHSRLSAVQIFPASTLAPTEIRVEMAASSINPIDRLLVKGYGSALVNPRGHFPRILGRDGVGTIMAIGSAVRHLHVGQRVVLTVSPRRDGTYAEQVTIPSSCACAISDALASDAAAVIGYAGSTAVQALWAAYLDPAGSQGRRLMIHGASGGLGTIAVQIAARWGAQVTAVCSRRNHAWLKELGASQTMDYEEALGLRVLPADSVVNFATPDSKGSDRRADPLLAALQRTDGRRAYATVITPTLGLVTQHGVVPGLLRAGVDLARRKAGALLNNVRYSQVLFREDPKALATVVDFFSTPGAQSVVQRALLAAALPAEFSDNAELRTPGKTLVHLFPRSPAPR</sequence>
<reference evidence="2" key="1">
    <citation type="submission" date="2023-07" db="EMBL/GenBank/DDBJ databases">
        <title>Sorghum-associated microbial communities from plants grown in Nebraska, USA.</title>
        <authorList>
            <person name="Schachtman D."/>
        </authorList>
    </citation>
    <scope>NUCLEOTIDE SEQUENCE</scope>
    <source>
        <strain evidence="2">DS2795</strain>
    </source>
</reference>
<evidence type="ECO:0000259" key="1">
    <source>
        <dbReference type="SMART" id="SM00829"/>
    </source>
</evidence>
<dbReference type="PANTHER" id="PTHR11695:SF294">
    <property type="entry name" value="RETICULON-4-INTERACTING PROTEIN 1, MITOCHONDRIAL"/>
    <property type="match status" value="1"/>
</dbReference>
<dbReference type="InterPro" id="IPR020843">
    <property type="entry name" value="ER"/>
</dbReference>
<dbReference type="AlphaFoldDB" id="A0AAW8DSY6"/>
<dbReference type="Gene3D" id="3.40.50.720">
    <property type="entry name" value="NAD(P)-binding Rossmann-like Domain"/>
    <property type="match status" value="1"/>
</dbReference>
<organism evidence="2 3">
    <name type="scientific">Variovorax boronicumulans</name>
    <dbReference type="NCBI Taxonomy" id="436515"/>
    <lineage>
        <taxon>Bacteria</taxon>
        <taxon>Pseudomonadati</taxon>
        <taxon>Pseudomonadota</taxon>
        <taxon>Betaproteobacteria</taxon>
        <taxon>Burkholderiales</taxon>
        <taxon>Comamonadaceae</taxon>
        <taxon>Variovorax</taxon>
    </lineage>
</organism>
<dbReference type="InterPro" id="IPR013154">
    <property type="entry name" value="ADH-like_N"/>
</dbReference>
<feature type="domain" description="Enoyl reductase (ER)" evidence="1">
    <location>
        <begin position="12"/>
        <end position="341"/>
    </location>
</feature>
<dbReference type="Proteomes" id="UP001244295">
    <property type="component" value="Unassembled WGS sequence"/>
</dbReference>
<name>A0AAW8DSY6_9BURK</name>
<proteinExistence type="predicted"/>
<dbReference type="EMBL" id="JAUSRR010000003">
    <property type="protein sequence ID" value="MDP9922678.1"/>
    <property type="molecule type" value="Genomic_DNA"/>
</dbReference>
<dbReference type="InterPro" id="IPR036291">
    <property type="entry name" value="NAD(P)-bd_dom_sf"/>
</dbReference>
<protein>
    <submittedName>
        <fullName evidence="2">NADPH:quinone reductase-like Zn-dependent oxidoreductase</fullName>
    </submittedName>
</protein>
<dbReference type="PANTHER" id="PTHR11695">
    <property type="entry name" value="ALCOHOL DEHYDROGENASE RELATED"/>
    <property type="match status" value="1"/>
</dbReference>
<dbReference type="SUPFAM" id="SSF51735">
    <property type="entry name" value="NAD(P)-binding Rossmann-fold domains"/>
    <property type="match status" value="1"/>
</dbReference>